<keyword evidence="3" id="KW-1185">Reference proteome</keyword>
<sequence>MWSAWLIVIYTLTCLVVILFLVSIVWFIQNDRKRKRMIDESIANPQKATEV</sequence>
<accession>A8WPI6</accession>
<dbReference type="eggNOG" id="ENOG502TGD5">
    <property type="taxonomic scope" value="Eukaryota"/>
</dbReference>
<evidence type="ECO:0000256" key="1">
    <source>
        <dbReference type="SAM" id="Phobius"/>
    </source>
</evidence>
<protein>
    <submittedName>
        <fullName evidence="2">Protein CBG01083</fullName>
    </submittedName>
</protein>
<dbReference type="Proteomes" id="UP000008549">
    <property type="component" value="Unassembled WGS sequence"/>
</dbReference>
<dbReference type="EMBL" id="HE601256">
    <property type="protein sequence ID" value="CAP22393.1"/>
    <property type="molecule type" value="Genomic_DNA"/>
</dbReference>
<dbReference type="FunCoup" id="A8WPI6">
    <property type="interactions" value="1"/>
</dbReference>
<dbReference type="OMA" id="YFINADR"/>
<reference evidence="2 3" key="1">
    <citation type="journal article" date="2003" name="PLoS Biol.">
        <title>The genome sequence of Caenorhabditis briggsae: a platform for comparative genomics.</title>
        <authorList>
            <person name="Stein L.D."/>
            <person name="Bao Z."/>
            <person name="Blasiar D."/>
            <person name="Blumenthal T."/>
            <person name="Brent M.R."/>
            <person name="Chen N."/>
            <person name="Chinwalla A."/>
            <person name="Clarke L."/>
            <person name="Clee C."/>
            <person name="Coghlan A."/>
            <person name="Coulson A."/>
            <person name="D'Eustachio P."/>
            <person name="Fitch D.H."/>
            <person name="Fulton L.A."/>
            <person name="Fulton R.E."/>
            <person name="Griffiths-Jones S."/>
            <person name="Harris T.W."/>
            <person name="Hillier L.W."/>
            <person name="Kamath R."/>
            <person name="Kuwabara P.E."/>
            <person name="Mardis E.R."/>
            <person name="Marra M.A."/>
            <person name="Miner T.L."/>
            <person name="Minx P."/>
            <person name="Mullikin J.C."/>
            <person name="Plumb R.W."/>
            <person name="Rogers J."/>
            <person name="Schein J.E."/>
            <person name="Sohrmann M."/>
            <person name="Spieth J."/>
            <person name="Stajich J.E."/>
            <person name="Wei C."/>
            <person name="Willey D."/>
            <person name="Wilson R.K."/>
            <person name="Durbin R."/>
            <person name="Waterston R.H."/>
        </authorList>
    </citation>
    <scope>NUCLEOTIDE SEQUENCE [LARGE SCALE GENOMIC DNA]</scope>
    <source>
        <strain evidence="2 3">AF16</strain>
    </source>
</reference>
<feature type="transmembrane region" description="Helical" evidence="1">
    <location>
        <begin position="6"/>
        <end position="28"/>
    </location>
</feature>
<dbReference type="CTD" id="8577861"/>
<gene>
    <name evidence="2 4" type="ORF">CBG01083</name>
    <name evidence="2" type="ORF">CBG_01083</name>
</gene>
<reference evidence="2 3" key="2">
    <citation type="journal article" date="2011" name="PLoS Genet.">
        <title>Caenorhabditis briggsae recombinant inbred line genotypes reveal inter-strain incompatibility and the evolution of recombination.</title>
        <authorList>
            <person name="Ross J.A."/>
            <person name="Koboldt D.C."/>
            <person name="Staisch J.E."/>
            <person name="Chamberlin H.M."/>
            <person name="Gupta B.P."/>
            <person name="Miller R.D."/>
            <person name="Baird S.E."/>
            <person name="Haag E.S."/>
        </authorList>
    </citation>
    <scope>NUCLEOTIDE SEQUENCE [LARGE SCALE GENOMIC DNA]</scope>
    <source>
        <strain evidence="2 3">AF16</strain>
    </source>
</reference>
<dbReference type="InParanoid" id="A8WPI6"/>
<keyword evidence="1" id="KW-0812">Transmembrane</keyword>
<name>A8WPI6_CAEBR</name>
<evidence type="ECO:0000313" key="3">
    <source>
        <dbReference type="Proteomes" id="UP000008549"/>
    </source>
</evidence>
<dbReference type="GeneID" id="8577861"/>
<keyword evidence="1" id="KW-0472">Membrane</keyword>
<keyword evidence="1" id="KW-1133">Transmembrane helix</keyword>
<dbReference type="KEGG" id="cbr:CBG_01083"/>
<evidence type="ECO:0000313" key="2">
    <source>
        <dbReference type="EMBL" id="CAP22393.1"/>
    </source>
</evidence>
<dbReference type="AlphaFoldDB" id="A8WPI6"/>
<dbReference type="HOGENOM" id="CLU_3108397_0_0_1"/>
<organism evidence="2 3">
    <name type="scientific">Caenorhabditis briggsae</name>
    <dbReference type="NCBI Taxonomy" id="6238"/>
    <lineage>
        <taxon>Eukaryota</taxon>
        <taxon>Metazoa</taxon>
        <taxon>Ecdysozoa</taxon>
        <taxon>Nematoda</taxon>
        <taxon>Chromadorea</taxon>
        <taxon>Rhabditida</taxon>
        <taxon>Rhabditina</taxon>
        <taxon>Rhabditomorpha</taxon>
        <taxon>Rhabditoidea</taxon>
        <taxon>Rhabditidae</taxon>
        <taxon>Peloderinae</taxon>
        <taxon>Caenorhabditis</taxon>
    </lineage>
</organism>
<dbReference type="RefSeq" id="XP_002635867.1">
    <property type="nucleotide sequence ID" value="XM_002635821.1"/>
</dbReference>
<proteinExistence type="predicted"/>
<evidence type="ECO:0000313" key="4">
    <source>
        <dbReference type="WormBase" id="CBG01083"/>
    </source>
</evidence>
<dbReference type="WormBase" id="CBG01083">
    <property type="protein sequence ID" value="CBP05953"/>
    <property type="gene ID" value="WBGene00024367"/>
</dbReference>